<evidence type="ECO:0000259" key="6">
    <source>
        <dbReference type="Pfam" id="PF02897"/>
    </source>
</evidence>
<sequence>MTRRPVGGWLGSRPRSPCRWTSHTRSLPRSSIAATWSPGTERWSRRRHRPVWKSSTSAKPGLGDSGEVATGIDEDPYLWLEDLDGADAAGWVRDRNAETVAALTGGERFAALRDEIRQVLDAEDRIPYPGWRGDRYYYNFWQDAAHPRGLWRRTTVDQYRRREPEWDVLLDVDALAADEGENWVWSDVTVLRPDYRRCLVSLSRGGADAVVVREFDLVRRAFVEDGFTLPEGKSGVCWIDADHIYVATDFGPGSLTTSGYARIAKRWRRGTPLSEAEVVCEGRADDLVVYASHDRTPGYERDFVGRILDFYRSEHHLLTEAGERIRIAVPEDAQWDVHREWLVIRLRSPWAVGDATYPAGALLATRFDAFLAGVRELVVLFRPEARTAFNGYAWTRNHLILATLADVRSRLEVLTPGETGWRREPLAGVPADEHSSIVETDPDLGDDFLLASEGFLQPATLRLGRVGGAVEILKREPAFFDAGGLTVRQFFATSADGTRVPYFVVGNPDGPGGPALLTGYGGYEVSMTPGYDGVVGRGWLARGGTYVMANIRGGGEYGPEWHRAAMRENRPRAYEDFAAVAADLVERGITTPARLGIEGGSNGGLLMGAMLTRYPASFGAVVAHVPVLDMRRYHRLLAGASWMAEYGDPDREADWAYLREYSPYHNIRSELAYPPVLLVTSTRDDRVHPGHARKMAARLREHGHDVSYYENVEGGHGAAANNEQRAFISALTLEFLWRKLTEPPRAAPPRQGSPDDADERAARKIHRSS</sequence>
<dbReference type="SUPFAM" id="SSF50993">
    <property type="entry name" value="Peptidase/esterase 'gauge' domain"/>
    <property type="match status" value="1"/>
</dbReference>
<evidence type="ECO:0000259" key="5">
    <source>
        <dbReference type="Pfam" id="PF00326"/>
    </source>
</evidence>
<dbReference type="InterPro" id="IPR029058">
    <property type="entry name" value="AB_hydrolase_fold"/>
</dbReference>
<keyword evidence="8" id="KW-1185">Reference proteome</keyword>
<feature type="region of interest" description="Disordered" evidence="4">
    <location>
        <begin position="742"/>
        <end position="769"/>
    </location>
</feature>
<feature type="region of interest" description="Disordered" evidence="4">
    <location>
        <begin position="47"/>
        <end position="67"/>
    </location>
</feature>
<feature type="region of interest" description="Disordered" evidence="4">
    <location>
        <begin position="1"/>
        <end position="26"/>
    </location>
</feature>
<organism evidence="7 8">
    <name type="scientific">Micromonospora solifontis</name>
    <dbReference type="NCBI Taxonomy" id="2487138"/>
    <lineage>
        <taxon>Bacteria</taxon>
        <taxon>Bacillati</taxon>
        <taxon>Actinomycetota</taxon>
        <taxon>Actinomycetes</taxon>
        <taxon>Micromonosporales</taxon>
        <taxon>Micromonosporaceae</taxon>
        <taxon>Micromonospora</taxon>
    </lineage>
</organism>
<evidence type="ECO:0000256" key="4">
    <source>
        <dbReference type="SAM" id="MobiDB-lite"/>
    </source>
</evidence>
<dbReference type="InterPro" id="IPR051167">
    <property type="entry name" value="Prolyl_oligopep/macrocyclase"/>
</dbReference>
<dbReference type="Gene3D" id="3.40.50.1820">
    <property type="entry name" value="alpha/beta hydrolase"/>
    <property type="match status" value="1"/>
</dbReference>
<dbReference type="Pfam" id="PF00326">
    <property type="entry name" value="Peptidase_S9"/>
    <property type="match status" value="1"/>
</dbReference>
<evidence type="ECO:0000256" key="3">
    <source>
        <dbReference type="ARBA" id="ARBA00022825"/>
    </source>
</evidence>
<dbReference type="PANTHER" id="PTHR42881:SF13">
    <property type="entry name" value="PROLYL ENDOPEPTIDASE"/>
    <property type="match status" value="1"/>
</dbReference>
<gene>
    <name evidence="7" type="ORF">EFE23_17595</name>
</gene>
<dbReference type="Gene3D" id="2.130.10.120">
    <property type="entry name" value="Prolyl oligopeptidase, N-terminal domain"/>
    <property type="match status" value="1"/>
</dbReference>
<dbReference type="SUPFAM" id="SSF53474">
    <property type="entry name" value="alpha/beta-Hydrolases"/>
    <property type="match status" value="1"/>
</dbReference>
<evidence type="ECO:0000313" key="8">
    <source>
        <dbReference type="Proteomes" id="UP000280698"/>
    </source>
</evidence>
<name>A0ABX9WDY7_9ACTN</name>
<reference evidence="7 8" key="1">
    <citation type="submission" date="2018-11" db="EMBL/GenBank/DDBJ databases">
        <title>Micromonospora sp. PPF5-17, a new actinomycetes isolated from a hot spring soil.</title>
        <authorList>
            <person name="Thawai C."/>
        </authorList>
    </citation>
    <scope>NUCLEOTIDE SEQUENCE [LARGE SCALE GENOMIC DNA]</scope>
    <source>
        <strain evidence="7 8">PPF5-17</strain>
    </source>
</reference>
<comment type="caution">
    <text evidence="7">The sequence shown here is derived from an EMBL/GenBank/DDBJ whole genome shotgun (WGS) entry which is preliminary data.</text>
</comment>
<keyword evidence="3" id="KW-0720">Serine protease</keyword>
<dbReference type="PANTHER" id="PTHR42881">
    <property type="entry name" value="PROLYL ENDOPEPTIDASE"/>
    <property type="match status" value="1"/>
</dbReference>
<proteinExistence type="predicted"/>
<dbReference type="EMBL" id="RJLN01000049">
    <property type="protein sequence ID" value="RNL97799.1"/>
    <property type="molecule type" value="Genomic_DNA"/>
</dbReference>
<dbReference type="InterPro" id="IPR001375">
    <property type="entry name" value="Peptidase_S9_cat"/>
</dbReference>
<dbReference type="PRINTS" id="PR00862">
    <property type="entry name" value="PROLIGOPTASE"/>
</dbReference>
<feature type="domain" description="Peptidase S9A N-terminal" evidence="6">
    <location>
        <begin position="74"/>
        <end position="461"/>
    </location>
</feature>
<feature type="domain" description="Peptidase S9 prolyl oligopeptidase catalytic" evidence="5">
    <location>
        <begin position="540"/>
        <end position="740"/>
    </location>
</feature>
<accession>A0ABX9WDY7</accession>
<keyword evidence="1" id="KW-0645">Protease</keyword>
<dbReference type="InterPro" id="IPR002470">
    <property type="entry name" value="Peptidase_S9A"/>
</dbReference>
<evidence type="ECO:0000313" key="7">
    <source>
        <dbReference type="EMBL" id="RNL97799.1"/>
    </source>
</evidence>
<dbReference type="Proteomes" id="UP000280698">
    <property type="component" value="Unassembled WGS sequence"/>
</dbReference>
<dbReference type="Pfam" id="PF02897">
    <property type="entry name" value="Peptidase_S9_N"/>
    <property type="match status" value="1"/>
</dbReference>
<evidence type="ECO:0000256" key="2">
    <source>
        <dbReference type="ARBA" id="ARBA00022801"/>
    </source>
</evidence>
<evidence type="ECO:0000256" key="1">
    <source>
        <dbReference type="ARBA" id="ARBA00022670"/>
    </source>
</evidence>
<protein>
    <submittedName>
        <fullName evidence="7">S9 family peptidase</fullName>
    </submittedName>
</protein>
<keyword evidence="2" id="KW-0378">Hydrolase</keyword>
<dbReference type="InterPro" id="IPR023302">
    <property type="entry name" value="Pept_S9A_N"/>
</dbReference>